<dbReference type="SUPFAM" id="SSF55811">
    <property type="entry name" value="Nudix"/>
    <property type="match status" value="1"/>
</dbReference>
<dbReference type="PANTHER" id="PTHR11839:SF18">
    <property type="entry name" value="NUDIX HYDROLASE DOMAIN-CONTAINING PROTEIN"/>
    <property type="match status" value="1"/>
</dbReference>
<dbReference type="CDD" id="cd24158">
    <property type="entry name" value="NUDIX_ADPRase_Rv1700"/>
    <property type="match status" value="1"/>
</dbReference>
<gene>
    <name evidence="4" type="ORF">NQV15_12625</name>
</gene>
<sequence length="202" mass="21823">MTQHPSLPGRLAGVGVADSEHSWPVTRSETVYDTPYIALRTDVIVDPSGAEHTRAVVSPHGAVAVVALDEDDRVLLVEQYRHAVQRRLIELPAGTLDVEGESPINAAKRELAEEADIVAEAWTPLLQLTMTPGHSTERIEVFLATGLSAVADADRTTREAEEADMAQWWMPLGEAVDAVLSGRITDSKTVAALLAVQVSRSR</sequence>
<evidence type="ECO:0000256" key="1">
    <source>
        <dbReference type="ARBA" id="ARBA00001946"/>
    </source>
</evidence>
<dbReference type="InterPro" id="IPR000086">
    <property type="entry name" value="NUDIX_hydrolase_dom"/>
</dbReference>
<keyword evidence="2 4" id="KW-0378">Hydrolase</keyword>
<evidence type="ECO:0000313" key="4">
    <source>
        <dbReference type="EMBL" id="UUP12697.1"/>
    </source>
</evidence>
<dbReference type="RefSeq" id="WP_232400271.1">
    <property type="nucleotide sequence ID" value="NZ_CP102173.1"/>
</dbReference>
<reference evidence="4 5" key="1">
    <citation type="submission" date="2022-08" db="EMBL/GenBank/DDBJ databases">
        <title>novel species in genus Aeromicrobium.</title>
        <authorList>
            <person name="Ye L."/>
        </authorList>
    </citation>
    <scope>NUCLEOTIDE SEQUENCE [LARGE SCALE GENOMIC DNA]</scope>
    <source>
        <strain evidence="5">zg-Y1379</strain>
    </source>
</reference>
<dbReference type="Proteomes" id="UP001316184">
    <property type="component" value="Chromosome"/>
</dbReference>
<keyword evidence="5" id="KW-1185">Reference proteome</keyword>
<dbReference type="GO" id="GO:0016787">
    <property type="term" value="F:hydrolase activity"/>
    <property type="evidence" value="ECO:0007669"/>
    <property type="project" value="UniProtKB-KW"/>
</dbReference>
<dbReference type="Gene3D" id="3.90.79.10">
    <property type="entry name" value="Nucleoside Triphosphate Pyrophosphohydrolase"/>
    <property type="match status" value="1"/>
</dbReference>
<evidence type="ECO:0000259" key="3">
    <source>
        <dbReference type="PROSITE" id="PS51462"/>
    </source>
</evidence>
<organism evidence="4 5">
    <name type="scientific">Aeromicrobium wangtongii</name>
    <dbReference type="NCBI Taxonomy" id="2969247"/>
    <lineage>
        <taxon>Bacteria</taxon>
        <taxon>Bacillati</taxon>
        <taxon>Actinomycetota</taxon>
        <taxon>Actinomycetes</taxon>
        <taxon>Propionibacteriales</taxon>
        <taxon>Nocardioidaceae</taxon>
        <taxon>Aeromicrobium</taxon>
    </lineage>
</organism>
<protein>
    <submittedName>
        <fullName evidence="4">NUDIX hydrolase</fullName>
    </submittedName>
</protein>
<evidence type="ECO:0000256" key="2">
    <source>
        <dbReference type="ARBA" id="ARBA00022801"/>
    </source>
</evidence>
<dbReference type="EMBL" id="CP102173">
    <property type="protein sequence ID" value="UUP12697.1"/>
    <property type="molecule type" value="Genomic_DNA"/>
</dbReference>
<evidence type="ECO:0000313" key="5">
    <source>
        <dbReference type="Proteomes" id="UP001316184"/>
    </source>
</evidence>
<dbReference type="PANTHER" id="PTHR11839">
    <property type="entry name" value="UDP/ADP-SUGAR PYROPHOSPHATASE"/>
    <property type="match status" value="1"/>
</dbReference>
<dbReference type="InterPro" id="IPR015797">
    <property type="entry name" value="NUDIX_hydrolase-like_dom_sf"/>
</dbReference>
<dbReference type="Pfam" id="PF00293">
    <property type="entry name" value="NUDIX"/>
    <property type="match status" value="1"/>
</dbReference>
<feature type="domain" description="Nudix hydrolase" evidence="3">
    <location>
        <begin position="58"/>
        <end position="192"/>
    </location>
</feature>
<accession>A0ABY5M4D1</accession>
<name>A0ABY5M4D1_9ACTN</name>
<comment type="cofactor">
    <cofactor evidence="1">
        <name>Mg(2+)</name>
        <dbReference type="ChEBI" id="CHEBI:18420"/>
    </cofactor>
</comment>
<dbReference type="PROSITE" id="PS51462">
    <property type="entry name" value="NUDIX"/>
    <property type="match status" value="1"/>
</dbReference>
<proteinExistence type="predicted"/>